<dbReference type="RefSeq" id="WP_132011291.1">
    <property type="nucleotide sequence ID" value="NZ_JABUHM010000017.1"/>
</dbReference>
<feature type="transmembrane region" description="Helical" evidence="1">
    <location>
        <begin position="7"/>
        <end position="30"/>
    </location>
</feature>
<reference evidence="2 3" key="1">
    <citation type="journal article" date="2015" name="Stand. Genomic Sci.">
        <title>Genomic Encyclopedia of Bacterial and Archaeal Type Strains, Phase III: the genomes of soil and plant-associated and newly described type strains.</title>
        <authorList>
            <person name="Whitman W.B."/>
            <person name="Woyke T."/>
            <person name="Klenk H.P."/>
            <person name="Zhou Y."/>
            <person name="Lilburn T.G."/>
            <person name="Beck B.J."/>
            <person name="De Vos P."/>
            <person name="Vandamme P."/>
            <person name="Eisen J.A."/>
            <person name="Garrity G."/>
            <person name="Hugenholtz P."/>
            <person name="Kyrpides N.C."/>
        </authorList>
    </citation>
    <scope>NUCLEOTIDE SEQUENCE [LARGE SCALE GENOMIC DNA]</scope>
    <source>
        <strain evidence="2 3">CV53</strain>
    </source>
</reference>
<keyword evidence="1" id="KW-0472">Membrane</keyword>
<keyword evidence="1" id="KW-1133">Transmembrane helix</keyword>
<name>A0A4R2B2P0_9BACI</name>
<keyword evidence="1" id="KW-0812">Transmembrane</keyword>
<dbReference type="Proteomes" id="UP000295689">
    <property type="component" value="Unassembled WGS sequence"/>
</dbReference>
<dbReference type="AlphaFoldDB" id="A0A4R2B2P0"/>
<keyword evidence="3" id="KW-1185">Reference proteome</keyword>
<proteinExistence type="predicted"/>
<accession>A0A4R2B2P0</accession>
<evidence type="ECO:0008006" key="4">
    <source>
        <dbReference type="Google" id="ProtNLM"/>
    </source>
</evidence>
<organism evidence="2 3">
    <name type="scientific">Mesobacillus foraminis</name>
    <dbReference type="NCBI Taxonomy" id="279826"/>
    <lineage>
        <taxon>Bacteria</taxon>
        <taxon>Bacillati</taxon>
        <taxon>Bacillota</taxon>
        <taxon>Bacilli</taxon>
        <taxon>Bacillales</taxon>
        <taxon>Bacillaceae</taxon>
        <taxon>Mesobacillus</taxon>
    </lineage>
</organism>
<comment type="caution">
    <text evidence="2">The sequence shown here is derived from an EMBL/GenBank/DDBJ whole genome shotgun (WGS) entry which is preliminary data.</text>
</comment>
<protein>
    <recommendedName>
        <fullName evidence="4">Prenyltransferase/squalene oxidase-like repeat protein</fullName>
    </recommendedName>
</protein>
<sequence>MKTQRKYAWPVFLFFFFVAAWTVIGQLSFYSQPTDDEAGMVDVYNVYYVLEIQKFLGIGNHDLNSRVQENLEEKGMTDLEEIMLSPLPAIWFLTRVLQEKPSDIQAKEFTSFVLSLQQDNGMFVNENGEELQEGENITPYLFSTKLAIEILNRYEEPIPKQKELIQAITDRLDNRLDYGKDMILDGNNLLILEILVHLDPEAKILQRARETISMDMIQVSFLKENFSLGEWTTLKGIADILHPGKPFNKVIQSHVETQLKDLQLKNGAFRFPESQEPAILSTYLAILLMKEWEIDIPKKENILEYTDEIAEASF</sequence>
<evidence type="ECO:0000313" key="2">
    <source>
        <dbReference type="EMBL" id="TCN19764.1"/>
    </source>
</evidence>
<evidence type="ECO:0000313" key="3">
    <source>
        <dbReference type="Proteomes" id="UP000295689"/>
    </source>
</evidence>
<dbReference type="SUPFAM" id="SSF48239">
    <property type="entry name" value="Terpenoid cyclases/Protein prenyltransferases"/>
    <property type="match status" value="1"/>
</dbReference>
<gene>
    <name evidence="2" type="ORF">EV146_11669</name>
</gene>
<dbReference type="EMBL" id="SLVV01000016">
    <property type="protein sequence ID" value="TCN19764.1"/>
    <property type="molecule type" value="Genomic_DNA"/>
</dbReference>
<evidence type="ECO:0000256" key="1">
    <source>
        <dbReference type="SAM" id="Phobius"/>
    </source>
</evidence>
<dbReference type="InterPro" id="IPR008930">
    <property type="entry name" value="Terpenoid_cyclase/PrenylTrfase"/>
</dbReference>